<dbReference type="GO" id="GO:0008519">
    <property type="term" value="F:ammonium channel activity"/>
    <property type="evidence" value="ECO:0007669"/>
    <property type="project" value="InterPro"/>
</dbReference>
<evidence type="ECO:0000256" key="3">
    <source>
        <dbReference type="ARBA" id="ARBA00022448"/>
    </source>
</evidence>
<evidence type="ECO:0000256" key="7">
    <source>
        <dbReference type="ARBA" id="ARBA00023177"/>
    </source>
</evidence>
<evidence type="ECO:0000256" key="1">
    <source>
        <dbReference type="ARBA" id="ARBA00004141"/>
    </source>
</evidence>
<dbReference type="RefSeq" id="WP_180701554.1">
    <property type="nucleotide sequence ID" value="NZ_CAOWGD010000005.1"/>
</dbReference>
<dbReference type="AlphaFoldDB" id="A0A1V1I1A2"/>
<feature type="transmembrane region" description="Helical" evidence="9">
    <location>
        <begin position="60"/>
        <end position="79"/>
    </location>
</feature>
<dbReference type="Proteomes" id="UP000245622">
    <property type="component" value="Chromosome 1"/>
</dbReference>
<organism evidence="11 12">
    <name type="scientific">Romboutsia ilealis</name>
    <dbReference type="NCBI Taxonomy" id="1115758"/>
    <lineage>
        <taxon>Bacteria</taxon>
        <taxon>Bacillati</taxon>
        <taxon>Bacillota</taxon>
        <taxon>Clostridia</taxon>
        <taxon>Peptostreptococcales</taxon>
        <taxon>Peptostreptococcaceae</taxon>
        <taxon>Romboutsia</taxon>
    </lineage>
</organism>
<evidence type="ECO:0000256" key="8">
    <source>
        <dbReference type="ARBA" id="ARBA00050025"/>
    </source>
</evidence>
<dbReference type="GO" id="GO:0005886">
    <property type="term" value="C:plasma membrane"/>
    <property type="evidence" value="ECO:0007669"/>
    <property type="project" value="TreeGrafter"/>
</dbReference>
<accession>A0A1V1I1A2</accession>
<dbReference type="PANTHER" id="PTHR43029:SF10">
    <property type="entry name" value="AMMONIUM TRANSPORTER MEP2"/>
    <property type="match status" value="1"/>
</dbReference>
<comment type="subcellular location">
    <subcellularLocation>
        <location evidence="1">Membrane</location>
        <topology evidence="1">Multi-pass membrane protein</topology>
    </subcellularLocation>
</comment>
<evidence type="ECO:0000256" key="9">
    <source>
        <dbReference type="SAM" id="Phobius"/>
    </source>
</evidence>
<proteinExistence type="inferred from homology"/>
<keyword evidence="6 9" id="KW-0472">Membrane</keyword>
<reference evidence="11 12" key="1">
    <citation type="submission" date="2014-04" db="EMBL/GenBank/DDBJ databases">
        <authorList>
            <person name="Hornung B.V."/>
        </authorList>
    </citation>
    <scope>NUCLEOTIDE SEQUENCE [LARGE SCALE GENOMIC DNA]</scope>
    <source>
        <strain evidence="11 12">CRIB</strain>
    </source>
</reference>
<dbReference type="GeneID" id="82206676"/>
<dbReference type="InterPro" id="IPR029020">
    <property type="entry name" value="Ammonium/urea_transptr"/>
</dbReference>
<feature type="transmembrane region" description="Helical" evidence="9">
    <location>
        <begin position="91"/>
        <end position="115"/>
    </location>
</feature>
<evidence type="ECO:0000259" key="10">
    <source>
        <dbReference type="Pfam" id="PF00909"/>
    </source>
</evidence>
<dbReference type="SUPFAM" id="SSF111352">
    <property type="entry name" value="Ammonium transporter"/>
    <property type="match status" value="1"/>
</dbReference>
<comment type="similarity">
    <text evidence="2">Belongs to the ammonia transporter channel (TC 1.A.11.2) family.</text>
</comment>
<keyword evidence="3" id="KW-0813">Transport</keyword>
<evidence type="ECO:0000256" key="4">
    <source>
        <dbReference type="ARBA" id="ARBA00022692"/>
    </source>
</evidence>
<gene>
    <name evidence="11" type="ORF">CRIB_1389</name>
</gene>
<dbReference type="InterPro" id="IPR024041">
    <property type="entry name" value="NH4_transpt_AmtB-like_dom"/>
</dbReference>
<evidence type="ECO:0000256" key="6">
    <source>
        <dbReference type="ARBA" id="ARBA00023136"/>
    </source>
</evidence>
<feature type="transmembrane region" description="Helical" evidence="9">
    <location>
        <begin position="27"/>
        <end position="48"/>
    </location>
</feature>
<evidence type="ECO:0000256" key="5">
    <source>
        <dbReference type="ARBA" id="ARBA00022989"/>
    </source>
</evidence>
<keyword evidence="5 9" id="KW-1133">Transmembrane helix</keyword>
<keyword evidence="4 9" id="KW-0812">Transmembrane</keyword>
<evidence type="ECO:0000313" key="12">
    <source>
        <dbReference type="Proteomes" id="UP000245622"/>
    </source>
</evidence>
<keyword evidence="7" id="KW-0924">Ammonia transport</keyword>
<dbReference type="EMBL" id="LN555523">
    <property type="protein sequence ID" value="CED93998.1"/>
    <property type="molecule type" value="Genomic_DNA"/>
</dbReference>
<name>A0A1V1I1A2_9FIRM</name>
<dbReference type="Pfam" id="PF00909">
    <property type="entry name" value="Ammonium_transp"/>
    <property type="match status" value="1"/>
</dbReference>
<dbReference type="PANTHER" id="PTHR43029">
    <property type="entry name" value="AMMONIUM TRANSPORTER MEP2"/>
    <property type="match status" value="1"/>
</dbReference>
<dbReference type="KEGG" id="ril:CRIB_1389"/>
<feature type="domain" description="Ammonium transporter AmtB-like" evidence="10">
    <location>
        <begin position="31"/>
        <end position="126"/>
    </location>
</feature>
<protein>
    <recommendedName>
        <fullName evidence="8">Ammonium transporter</fullName>
    </recommendedName>
</protein>
<evidence type="ECO:0000256" key="2">
    <source>
        <dbReference type="ARBA" id="ARBA00005887"/>
    </source>
</evidence>
<evidence type="ECO:0000313" key="11">
    <source>
        <dbReference type="EMBL" id="CED93998.1"/>
    </source>
</evidence>
<sequence>MYQLIFAIITTPFMTGDFANRITIVRWIKVLIIHITAGFGCVAGIRVLGNRAVKNDKEPFNLGLVSVGAGILLFGWFVFNAGSSLAAADTSTIVFTNTGVAGVFGMITWSIFHYIEHKRFSFLEMILGQSLVL</sequence>
<dbReference type="InterPro" id="IPR001905">
    <property type="entry name" value="Ammonium_transpt"/>
</dbReference>
<keyword evidence="12" id="KW-1185">Reference proteome</keyword>
<dbReference type="Gene3D" id="1.10.3430.10">
    <property type="entry name" value="Ammonium transporter AmtB like domains"/>
    <property type="match status" value="1"/>
</dbReference>